<accession>A0A1J5RQ86</accession>
<dbReference type="InterPro" id="IPR010235">
    <property type="entry name" value="HepT"/>
</dbReference>
<evidence type="ECO:0000313" key="1">
    <source>
        <dbReference type="EMBL" id="OIQ98464.1"/>
    </source>
</evidence>
<comment type="caution">
    <text evidence="1">The sequence shown here is derived from an EMBL/GenBank/DDBJ whole genome shotgun (WGS) entry which is preliminary data.</text>
</comment>
<protein>
    <submittedName>
        <fullName evidence="1">Nucleotidyltransferase substrate binding protein like protein</fullName>
    </submittedName>
</protein>
<keyword evidence="1" id="KW-0808">Transferase</keyword>
<dbReference type="EMBL" id="MLJW01000119">
    <property type="protein sequence ID" value="OIQ98464.1"/>
    <property type="molecule type" value="Genomic_DNA"/>
</dbReference>
<organism evidence="1">
    <name type="scientific">mine drainage metagenome</name>
    <dbReference type="NCBI Taxonomy" id="410659"/>
    <lineage>
        <taxon>unclassified sequences</taxon>
        <taxon>metagenomes</taxon>
        <taxon>ecological metagenomes</taxon>
    </lineage>
</organism>
<dbReference type="Pfam" id="PF08780">
    <property type="entry name" value="NTase_sub_bind"/>
    <property type="match status" value="1"/>
</dbReference>
<dbReference type="SUPFAM" id="SSF81593">
    <property type="entry name" value="Nucleotidyltransferase substrate binding subunit/domain"/>
    <property type="match status" value="1"/>
</dbReference>
<dbReference type="AlphaFoldDB" id="A0A1J5RQ86"/>
<proteinExistence type="predicted"/>
<sequence length="64" mass="7412">MESSHPPITPCMRSDWPVWRTYRDMRAKTSHTYDEAIALEVTRGIADFLDEAEYLLARLENAAL</sequence>
<dbReference type="GO" id="GO:0016740">
    <property type="term" value="F:transferase activity"/>
    <property type="evidence" value="ECO:0007669"/>
    <property type="project" value="UniProtKB-KW"/>
</dbReference>
<gene>
    <name evidence="1" type="ORF">GALL_195910</name>
</gene>
<dbReference type="Gene3D" id="1.20.120.330">
    <property type="entry name" value="Nucleotidyltransferases domain 2"/>
    <property type="match status" value="1"/>
</dbReference>
<name>A0A1J5RQ86_9ZZZZ</name>
<reference evidence="1" key="1">
    <citation type="submission" date="2016-10" db="EMBL/GenBank/DDBJ databases">
        <title>Sequence of Gallionella enrichment culture.</title>
        <authorList>
            <person name="Poehlein A."/>
            <person name="Muehling M."/>
            <person name="Daniel R."/>
        </authorList>
    </citation>
    <scope>NUCLEOTIDE SEQUENCE</scope>
</reference>